<feature type="compositionally biased region" description="Low complexity" evidence="1">
    <location>
        <begin position="201"/>
        <end position="221"/>
    </location>
</feature>
<dbReference type="EMBL" id="BAABKC010000148">
    <property type="protein sequence ID" value="GAA5082411.1"/>
    <property type="molecule type" value="Genomic_DNA"/>
</dbReference>
<feature type="compositionally biased region" description="Polar residues" evidence="1">
    <location>
        <begin position="80"/>
        <end position="96"/>
    </location>
</feature>
<keyword evidence="3" id="KW-1185">Reference proteome</keyword>
<feature type="region of interest" description="Disordered" evidence="1">
    <location>
        <begin position="201"/>
        <end position="259"/>
    </location>
</feature>
<reference evidence="3" key="1">
    <citation type="journal article" date="2019" name="Int. J. Syst. Evol. Microbiol.">
        <title>The Global Catalogue of Microorganisms (GCM) 10K type strain sequencing project: providing services to taxonomists for standard genome sequencing and annotation.</title>
        <authorList>
            <consortium name="The Broad Institute Genomics Platform"/>
            <consortium name="The Broad Institute Genome Sequencing Center for Infectious Disease"/>
            <person name="Wu L."/>
            <person name="Ma J."/>
        </authorList>
    </citation>
    <scope>NUCLEOTIDE SEQUENCE [LARGE SCALE GENOMIC DNA]</scope>
    <source>
        <strain evidence="3">JCM 18410</strain>
    </source>
</reference>
<organism evidence="2 3">
    <name type="scientific">Streptomyces similanensis</name>
    <dbReference type="NCBI Taxonomy" id="1274988"/>
    <lineage>
        <taxon>Bacteria</taxon>
        <taxon>Bacillati</taxon>
        <taxon>Actinomycetota</taxon>
        <taxon>Actinomycetes</taxon>
        <taxon>Kitasatosporales</taxon>
        <taxon>Streptomycetaceae</taxon>
        <taxon>Streptomyces</taxon>
    </lineage>
</organism>
<feature type="region of interest" description="Disordered" evidence="1">
    <location>
        <begin position="1"/>
        <end position="167"/>
    </location>
</feature>
<proteinExistence type="predicted"/>
<name>A0ABP9LSU1_9ACTN</name>
<dbReference type="Proteomes" id="UP001500124">
    <property type="component" value="Unassembled WGS sequence"/>
</dbReference>
<accession>A0ABP9LSU1</accession>
<protein>
    <submittedName>
        <fullName evidence="2">Uncharacterized protein</fullName>
    </submittedName>
</protein>
<feature type="compositionally biased region" description="Low complexity" evidence="1">
    <location>
        <begin position="35"/>
        <end position="47"/>
    </location>
</feature>
<feature type="compositionally biased region" description="Basic residues" evidence="1">
    <location>
        <begin position="21"/>
        <end position="31"/>
    </location>
</feature>
<feature type="compositionally biased region" description="Basic and acidic residues" evidence="1">
    <location>
        <begin position="48"/>
        <end position="63"/>
    </location>
</feature>
<evidence type="ECO:0000313" key="2">
    <source>
        <dbReference type="EMBL" id="GAA5082411.1"/>
    </source>
</evidence>
<evidence type="ECO:0000313" key="3">
    <source>
        <dbReference type="Proteomes" id="UP001500124"/>
    </source>
</evidence>
<gene>
    <name evidence="2" type="ORF">GCM10023336_77170</name>
</gene>
<evidence type="ECO:0000256" key="1">
    <source>
        <dbReference type="SAM" id="MobiDB-lite"/>
    </source>
</evidence>
<sequence length="259" mass="26064">MATTAVVGTRPTEHGALALPRLRRQTRRPRRERTGPGAAANGTAGETPAHDEDTRMEARRVADGRVPGVRPAHDDETPLLTDTNRAPGTNRATSPNRAPGTDRTAETDRTGGTGRVLRTGWAAGAGRPAMTRRRRGTGQVPGTGRTAGTGQAPGTDRTGGTGQAPGTHRTVGAVRAVVSCGFGLAWRWAPSAGPGLLATHPSAAHPSAARPSAARPLSVGPVGAGAGTGLGARAAAPGGITDDTLTVAGPGAATEPERP</sequence>
<comment type="caution">
    <text evidence="2">The sequence shown here is derived from an EMBL/GenBank/DDBJ whole genome shotgun (WGS) entry which is preliminary data.</text>
</comment>